<keyword evidence="6" id="KW-0137">Centromere</keyword>
<dbReference type="GO" id="GO:0000776">
    <property type="term" value="C:kinetochore"/>
    <property type="evidence" value="ECO:0007669"/>
    <property type="project" value="UniProtKB-KW"/>
</dbReference>
<keyword evidence="10" id="KW-0418">Kinase</keyword>
<reference evidence="10" key="1">
    <citation type="journal article" date="2014" name="PLoS ONE">
        <title>Transcriptome-Based Identification of ABC Transporters in the Western Tarnished Plant Bug Lygus hesperus.</title>
        <authorList>
            <person name="Hull J.J."/>
            <person name="Chaney K."/>
            <person name="Geib S.M."/>
            <person name="Fabrick J.A."/>
            <person name="Brent C.S."/>
            <person name="Walsh D."/>
            <person name="Lavine L.C."/>
        </authorList>
    </citation>
    <scope>NUCLEOTIDE SEQUENCE</scope>
</reference>
<dbReference type="PROSITE" id="PS50011">
    <property type="entry name" value="PROTEIN_KINASE_DOM"/>
    <property type="match status" value="1"/>
</dbReference>
<dbReference type="Gene3D" id="1.10.510.10">
    <property type="entry name" value="Transferase(Phosphotransferase) domain 1"/>
    <property type="match status" value="1"/>
</dbReference>
<evidence type="ECO:0000313" key="10">
    <source>
        <dbReference type="EMBL" id="JAG41059.1"/>
    </source>
</evidence>
<reference evidence="11" key="3">
    <citation type="submission" date="2014-09" db="EMBL/GenBank/DDBJ databases">
        <authorList>
            <person name="Magalhaes I.L.F."/>
            <person name="Oliveira U."/>
            <person name="Santos F.R."/>
            <person name="Vidigal T.H.D.A."/>
            <person name="Brescovit A.D."/>
            <person name="Santos A.J."/>
        </authorList>
    </citation>
    <scope>NUCLEOTIDE SEQUENCE</scope>
</reference>
<evidence type="ECO:0000256" key="1">
    <source>
        <dbReference type="ARBA" id="ARBA00004629"/>
    </source>
</evidence>
<dbReference type="PANTHER" id="PTHR14030:SF4">
    <property type="entry name" value="BUB1 KINASE, ISOFORM A-RELATED"/>
    <property type="match status" value="1"/>
</dbReference>
<feature type="compositionally biased region" description="Low complexity" evidence="8">
    <location>
        <begin position="99"/>
        <end position="108"/>
    </location>
</feature>
<dbReference type="GO" id="GO:0007094">
    <property type="term" value="P:mitotic spindle assembly checkpoint signaling"/>
    <property type="evidence" value="ECO:0007669"/>
    <property type="project" value="InterPro"/>
</dbReference>
<feature type="compositionally biased region" description="Low complexity" evidence="8">
    <location>
        <begin position="11"/>
        <end position="24"/>
    </location>
</feature>
<dbReference type="GO" id="GO:0005634">
    <property type="term" value="C:nucleus"/>
    <property type="evidence" value="ECO:0007669"/>
    <property type="project" value="TreeGrafter"/>
</dbReference>
<dbReference type="GO" id="GO:0005524">
    <property type="term" value="F:ATP binding"/>
    <property type="evidence" value="ECO:0007669"/>
    <property type="project" value="UniProtKB-UniRule"/>
</dbReference>
<dbReference type="InterPro" id="IPR011009">
    <property type="entry name" value="Kinase-like_dom_sf"/>
</dbReference>
<dbReference type="AlphaFoldDB" id="A0A0A9Z9G8"/>
<keyword evidence="4" id="KW-0995">Kinetochore</keyword>
<keyword evidence="10" id="KW-0808">Transferase</keyword>
<dbReference type="GO" id="GO:0032991">
    <property type="term" value="C:protein-containing complex"/>
    <property type="evidence" value="ECO:0007669"/>
    <property type="project" value="UniProtKB-ARBA"/>
</dbReference>
<dbReference type="InterPro" id="IPR017441">
    <property type="entry name" value="Protein_kinase_ATP_BS"/>
</dbReference>
<feature type="region of interest" description="Disordered" evidence="8">
    <location>
        <begin position="88"/>
        <end position="108"/>
    </location>
</feature>
<keyword evidence="2" id="KW-0158">Chromosome</keyword>
<dbReference type="GO" id="GO:0004672">
    <property type="term" value="F:protein kinase activity"/>
    <property type="evidence" value="ECO:0007669"/>
    <property type="project" value="InterPro"/>
</dbReference>
<organism evidence="10">
    <name type="scientific">Lygus hesperus</name>
    <name type="common">Western plant bug</name>
    <dbReference type="NCBI Taxonomy" id="30085"/>
    <lineage>
        <taxon>Eukaryota</taxon>
        <taxon>Metazoa</taxon>
        <taxon>Ecdysozoa</taxon>
        <taxon>Arthropoda</taxon>
        <taxon>Hexapoda</taxon>
        <taxon>Insecta</taxon>
        <taxon>Pterygota</taxon>
        <taxon>Neoptera</taxon>
        <taxon>Paraneoptera</taxon>
        <taxon>Hemiptera</taxon>
        <taxon>Heteroptera</taxon>
        <taxon>Panheteroptera</taxon>
        <taxon>Cimicomorpha</taxon>
        <taxon>Miridae</taxon>
        <taxon>Mirini</taxon>
        <taxon>Lygus</taxon>
    </lineage>
</organism>
<evidence type="ECO:0000256" key="7">
    <source>
        <dbReference type="PROSITE-ProRule" id="PRU10141"/>
    </source>
</evidence>
<evidence type="ECO:0000313" key="11">
    <source>
        <dbReference type="EMBL" id="JAG63541.1"/>
    </source>
</evidence>
<proteinExistence type="predicted"/>
<dbReference type="PANTHER" id="PTHR14030">
    <property type="entry name" value="MITOTIC CHECKPOINT SERINE/THREONINE-PROTEIN KINASE BUB1"/>
    <property type="match status" value="1"/>
</dbReference>
<gene>
    <name evidence="10" type="primary">Bub1_0</name>
    <name evidence="10" type="ORF">CM83_46420</name>
</gene>
<dbReference type="CDD" id="cd13981">
    <property type="entry name" value="STKc_Bub1_BubR1"/>
    <property type="match status" value="1"/>
</dbReference>
<evidence type="ECO:0000256" key="3">
    <source>
        <dbReference type="ARBA" id="ARBA00022741"/>
    </source>
</evidence>
<evidence type="ECO:0000256" key="4">
    <source>
        <dbReference type="ARBA" id="ARBA00022838"/>
    </source>
</evidence>
<dbReference type="GO" id="GO:0051754">
    <property type="term" value="P:meiotic sister chromatid cohesion, centromeric"/>
    <property type="evidence" value="ECO:0007669"/>
    <property type="project" value="TreeGrafter"/>
</dbReference>
<evidence type="ECO:0000259" key="9">
    <source>
        <dbReference type="PROSITE" id="PS50011"/>
    </source>
</evidence>
<dbReference type="InterPro" id="IPR000719">
    <property type="entry name" value="Prot_kinase_dom"/>
</dbReference>
<dbReference type="InterPro" id="IPR008271">
    <property type="entry name" value="Ser/Thr_kinase_AS"/>
</dbReference>
<dbReference type="Pfam" id="PF00069">
    <property type="entry name" value="Pkinase"/>
    <property type="match status" value="1"/>
</dbReference>
<feature type="domain" description="Protein kinase" evidence="9">
    <location>
        <begin position="250"/>
        <end position="532"/>
    </location>
</feature>
<dbReference type="InterPro" id="IPR015661">
    <property type="entry name" value="Bub1/Mad3"/>
</dbReference>
<reference evidence="10" key="2">
    <citation type="submission" date="2014-07" db="EMBL/GenBank/DDBJ databases">
        <authorList>
            <person name="Hull J."/>
        </authorList>
    </citation>
    <scope>NUCLEOTIDE SEQUENCE</scope>
</reference>
<protein>
    <submittedName>
        <fullName evidence="10">Mitotic checkpoint serine/threonine-protein kinase BUB1</fullName>
    </submittedName>
</protein>
<dbReference type="SUPFAM" id="SSF56112">
    <property type="entry name" value="Protein kinase-like (PK-like)"/>
    <property type="match status" value="1"/>
</dbReference>
<keyword evidence="5 7" id="KW-0067">ATP-binding</keyword>
<evidence type="ECO:0000256" key="6">
    <source>
        <dbReference type="ARBA" id="ARBA00023328"/>
    </source>
</evidence>
<evidence type="ECO:0000256" key="5">
    <source>
        <dbReference type="ARBA" id="ARBA00022840"/>
    </source>
</evidence>
<name>A0A0A9Z9G8_LYGHE</name>
<dbReference type="SMART" id="SM00220">
    <property type="entry name" value="S_TKc"/>
    <property type="match status" value="1"/>
</dbReference>
<evidence type="ECO:0000256" key="2">
    <source>
        <dbReference type="ARBA" id="ARBA00022454"/>
    </source>
</evidence>
<comment type="subcellular location">
    <subcellularLocation>
        <location evidence="1">Chromosome</location>
        <location evidence="1">Centromere</location>
        <location evidence="1">Kinetochore</location>
    </subcellularLocation>
</comment>
<dbReference type="EMBL" id="GBHO01002545">
    <property type="protein sequence ID" value="JAG41059.1"/>
    <property type="molecule type" value="Transcribed_RNA"/>
</dbReference>
<keyword evidence="3 7" id="KW-0547">Nucleotide-binding</keyword>
<accession>A0A0A9Z9G8</accession>
<evidence type="ECO:0000256" key="8">
    <source>
        <dbReference type="SAM" id="MobiDB-lite"/>
    </source>
</evidence>
<feature type="compositionally biased region" description="Basic residues" evidence="8">
    <location>
        <begin position="1"/>
        <end position="10"/>
    </location>
</feature>
<dbReference type="PROSITE" id="PS00108">
    <property type="entry name" value="PROTEIN_KINASE_ST"/>
    <property type="match status" value="1"/>
</dbReference>
<feature type="binding site" evidence="7">
    <location>
        <position position="277"/>
    </location>
    <ligand>
        <name>ATP</name>
        <dbReference type="ChEBI" id="CHEBI:30616"/>
    </ligand>
</feature>
<sequence>MKNQARRKSGLRSSSPSSSVKPVPIYHHRDSGMKNQGKRKSGLRPSNRSSCNVCDPSSSVIVGICGSTIRLSTTNVVNEPLQSVILQPARRKRGRPKNKSVSVRNSSVDTAGEESPFKLCNIRKDPDILIGCKRKLSTESIDGGNNKVFKSRMKHRRNSCRMKSNYIGNRNKYMTRSKSTPSSLKSNTDDVPKQLNVEDCNDIDPFCPLMNEKLLTLLNFPQPHHVDGYQIVNTNLPTVSKNIRLGNEAFTTYGDLGKGAYARVVRASSGSSNVALKIEKPPCKWEFYIAKEIQRRVDPKTRSGFMDIKTAYIFSNGSVLVTEWAKHGSLLNIINLYKQHTGKVLEPVLSLHFAIEVTRAVEYLHKCKIIHGDIKPDNFVVRSLPTVNETEPCLMLIDFGRSIDMTLFPEGTKFSRVVTTEGFQCNEMKEQRSWTYQTDLYGLAGTIHCLLLGEYMKVTKKNDEWKLQKGLPRNMKRELWDPIFHQLLNVPSCDQLPNLTEIRKTLEGAFADYNPYVKVQYFNHISNIVMGK</sequence>
<dbReference type="PROSITE" id="PS00107">
    <property type="entry name" value="PROTEIN_KINASE_ATP"/>
    <property type="match status" value="1"/>
</dbReference>
<dbReference type="EMBL" id="GBRD01002280">
    <property type="protein sequence ID" value="JAG63541.1"/>
    <property type="molecule type" value="Transcribed_RNA"/>
</dbReference>
<feature type="compositionally biased region" description="Basic residues" evidence="8">
    <location>
        <begin position="89"/>
        <end position="98"/>
    </location>
</feature>
<feature type="region of interest" description="Disordered" evidence="8">
    <location>
        <begin position="1"/>
        <end position="52"/>
    </location>
</feature>